<dbReference type="AlphaFoldDB" id="A0A2S5CGK6"/>
<proteinExistence type="predicted"/>
<gene>
    <name evidence="1" type="ORF">AADEFJLK_04318</name>
</gene>
<accession>A0A2S5CGK6</accession>
<dbReference type="Proteomes" id="UP000237423">
    <property type="component" value="Unassembled WGS sequence"/>
</dbReference>
<organism evidence="1 2">
    <name type="scientific">Methylovulum psychrotolerans</name>
    <dbReference type="NCBI Taxonomy" id="1704499"/>
    <lineage>
        <taxon>Bacteria</taxon>
        <taxon>Pseudomonadati</taxon>
        <taxon>Pseudomonadota</taxon>
        <taxon>Gammaproteobacteria</taxon>
        <taxon>Methylococcales</taxon>
        <taxon>Methylococcaceae</taxon>
        <taxon>Methylovulum</taxon>
    </lineage>
</organism>
<name>A0A2S5CGK6_9GAMM</name>
<evidence type="ECO:0000313" key="1">
    <source>
        <dbReference type="EMBL" id="POZ49872.1"/>
    </source>
</evidence>
<comment type="caution">
    <text evidence="1">The sequence shown here is derived from an EMBL/GenBank/DDBJ whole genome shotgun (WGS) entry which is preliminary data.</text>
</comment>
<protein>
    <recommendedName>
        <fullName evidence="3">DNA-binding protein</fullName>
    </recommendedName>
</protein>
<dbReference type="EMBL" id="PGFZ01000020">
    <property type="protein sequence ID" value="POZ49872.1"/>
    <property type="molecule type" value="Genomic_DNA"/>
</dbReference>
<reference evidence="1 2" key="1">
    <citation type="submission" date="2017-11" db="EMBL/GenBank/DDBJ databases">
        <title>Draft Genome Sequence of Methylobacter psychrotolerans Sph1T, an Obligate Methanotroph from Low-Temperature Environments.</title>
        <authorList>
            <person name="Oshkin I.Y."/>
            <person name="Miroshnikov K."/>
            <person name="Belova S.E."/>
            <person name="Korzhenkov A."/>
            <person name="Toshchakov S.V."/>
            <person name="Dedysh S.N."/>
        </authorList>
    </citation>
    <scope>NUCLEOTIDE SEQUENCE [LARGE SCALE GENOMIC DNA]</scope>
    <source>
        <strain evidence="1 2">Sph1</strain>
    </source>
</reference>
<evidence type="ECO:0008006" key="3">
    <source>
        <dbReference type="Google" id="ProtNLM"/>
    </source>
</evidence>
<sequence length="165" mass="18499">MVTFNNNLHINKRKMRMVAGISYSSIDNHIGKGTFIPLVGTDERFGDFYESAAFYNWVIQWRAQMNYMKETDAHISSGEIERIYGISPSLTRKYIKQNAFPDKIGKGILTKQNIYDRAAVAAWVAANRPPETLPDVTYGLVIGNFCVGLGNYFTMGKFSAGGCHV</sequence>
<evidence type="ECO:0000313" key="2">
    <source>
        <dbReference type="Proteomes" id="UP000237423"/>
    </source>
</evidence>
<dbReference type="RefSeq" id="WP_103975741.1">
    <property type="nucleotide sequence ID" value="NZ_PGFZ01000020.1"/>
</dbReference>